<evidence type="ECO:0000256" key="2">
    <source>
        <dbReference type="ARBA" id="ARBA00022823"/>
    </source>
</evidence>
<name>A0AAW1PFH9_9CHLO</name>
<keyword evidence="7" id="KW-1185">Reference proteome</keyword>
<accession>A0AAW1PFH9</accession>
<dbReference type="InterPro" id="IPR011053">
    <property type="entry name" value="Single_hybrid_motif"/>
</dbReference>
<dbReference type="CDD" id="cd06849">
    <property type="entry name" value="lipoyl_domain"/>
    <property type="match status" value="1"/>
</dbReference>
<dbReference type="InterPro" id="IPR050537">
    <property type="entry name" value="2-oxoacid_dehydrogenase"/>
</dbReference>
<evidence type="ECO:0000256" key="4">
    <source>
        <dbReference type="SAM" id="MobiDB-lite"/>
    </source>
</evidence>
<dbReference type="PROSITE" id="PS00189">
    <property type="entry name" value="LIPOYL"/>
    <property type="match status" value="1"/>
</dbReference>
<dbReference type="GO" id="GO:0005739">
    <property type="term" value="C:mitochondrion"/>
    <property type="evidence" value="ECO:0007669"/>
    <property type="project" value="TreeGrafter"/>
</dbReference>
<feature type="region of interest" description="Disordered" evidence="4">
    <location>
        <begin position="66"/>
        <end position="210"/>
    </location>
</feature>
<organism evidence="6 7">
    <name type="scientific">Symbiochloris irregularis</name>
    <dbReference type="NCBI Taxonomy" id="706552"/>
    <lineage>
        <taxon>Eukaryota</taxon>
        <taxon>Viridiplantae</taxon>
        <taxon>Chlorophyta</taxon>
        <taxon>core chlorophytes</taxon>
        <taxon>Trebouxiophyceae</taxon>
        <taxon>Trebouxiales</taxon>
        <taxon>Trebouxiaceae</taxon>
        <taxon>Symbiochloris</taxon>
    </lineage>
</organism>
<protein>
    <recommendedName>
        <fullName evidence="5">Lipoyl-binding domain-containing protein</fullName>
    </recommendedName>
</protein>
<dbReference type="EMBL" id="JALJOQ010000027">
    <property type="protein sequence ID" value="KAK9808101.1"/>
    <property type="molecule type" value="Genomic_DNA"/>
</dbReference>
<feature type="compositionally biased region" description="Basic and acidic residues" evidence="4">
    <location>
        <begin position="82"/>
        <end position="98"/>
    </location>
</feature>
<dbReference type="PANTHER" id="PTHR43416">
    <property type="entry name" value="DIHYDROLIPOYLLYSINE-RESIDUE SUCCINYLTRANSFERASE COMPONENT OF 2-OXOGLUTARATE DEHYDROGENASE COMPLEX, MITOCHONDRIAL-RELATED"/>
    <property type="match status" value="1"/>
</dbReference>
<reference evidence="6 7" key="1">
    <citation type="journal article" date="2024" name="Nat. Commun.">
        <title>Phylogenomics reveals the evolutionary origins of lichenization in chlorophyte algae.</title>
        <authorList>
            <person name="Puginier C."/>
            <person name="Libourel C."/>
            <person name="Otte J."/>
            <person name="Skaloud P."/>
            <person name="Haon M."/>
            <person name="Grisel S."/>
            <person name="Petersen M."/>
            <person name="Berrin J.G."/>
            <person name="Delaux P.M."/>
            <person name="Dal Grande F."/>
            <person name="Keller J."/>
        </authorList>
    </citation>
    <scope>NUCLEOTIDE SEQUENCE [LARGE SCALE GENOMIC DNA]</scope>
    <source>
        <strain evidence="6 7">SAG 2036</strain>
    </source>
</reference>
<evidence type="ECO:0000313" key="6">
    <source>
        <dbReference type="EMBL" id="KAK9808101.1"/>
    </source>
</evidence>
<feature type="domain" description="Lipoyl-binding" evidence="5">
    <location>
        <begin position="1"/>
        <end position="68"/>
    </location>
</feature>
<feature type="region of interest" description="Disordered" evidence="4">
    <location>
        <begin position="1"/>
        <end position="27"/>
    </location>
</feature>
<evidence type="ECO:0000256" key="3">
    <source>
        <dbReference type="ARBA" id="ARBA00022946"/>
    </source>
</evidence>
<dbReference type="SUPFAM" id="SSF51230">
    <property type="entry name" value="Single hybrid motif"/>
    <property type="match status" value="1"/>
</dbReference>
<dbReference type="Pfam" id="PF00364">
    <property type="entry name" value="Biotin_lipoyl"/>
    <property type="match status" value="1"/>
</dbReference>
<evidence type="ECO:0000259" key="5">
    <source>
        <dbReference type="PROSITE" id="PS50968"/>
    </source>
</evidence>
<sequence>MGESISEGTVAAVLKQPGDTVEEDEPILQIETDKVTIDVRSPERGKLENLLVKTDDTVTTGQLVATFLPGEEGSSSQSQAKDSGKDSGEKKNSKDQQKAAEPAPESESHAEEAPSHTGRRPSISFPRRRLPDGTRISDLPEEEQKKHLQQHQDAPQQSQASQQGGSQQKPQSPPPRKPAPWYVGKEQGTKLSQSRVLSEREMESIELGGA</sequence>
<dbReference type="GO" id="GO:0004149">
    <property type="term" value="F:dihydrolipoyllysine-residue succinyltransferase activity"/>
    <property type="evidence" value="ECO:0007669"/>
    <property type="project" value="TreeGrafter"/>
</dbReference>
<evidence type="ECO:0000313" key="7">
    <source>
        <dbReference type="Proteomes" id="UP001465755"/>
    </source>
</evidence>
<dbReference type="InterPro" id="IPR000089">
    <property type="entry name" value="Biotin_lipoyl"/>
</dbReference>
<dbReference type="PANTHER" id="PTHR43416:SF5">
    <property type="entry name" value="DIHYDROLIPOYLLYSINE-RESIDUE SUCCINYLTRANSFERASE COMPONENT OF 2-OXOGLUTARATE DEHYDROGENASE COMPLEX, MITOCHONDRIAL"/>
    <property type="match status" value="1"/>
</dbReference>
<comment type="caution">
    <text evidence="6">The sequence shown here is derived from an EMBL/GenBank/DDBJ whole genome shotgun (WGS) entry which is preliminary data.</text>
</comment>
<keyword evidence="3" id="KW-0809">Transit peptide</keyword>
<dbReference type="InterPro" id="IPR003016">
    <property type="entry name" value="2-oxoA_DH_lipoyl-BS"/>
</dbReference>
<dbReference type="Gene3D" id="2.40.50.100">
    <property type="match status" value="1"/>
</dbReference>
<dbReference type="Proteomes" id="UP001465755">
    <property type="component" value="Unassembled WGS sequence"/>
</dbReference>
<dbReference type="AlphaFoldDB" id="A0AAW1PFH9"/>
<proteinExistence type="inferred from homology"/>
<dbReference type="GO" id="GO:0006099">
    <property type="term" value="P:tricarboxylic acid cycle"/>
    <property type="evidence" value="ECO:0007669"/>
    <property type="project" value="TreeGrafter"/>
</dbReference>
<keyword evidence="2" id="KW-0450">Lipoyl</keyword>
<comment type="similarity">
    <text evidence="1">Belongs to the 2-oxoacid dehydrogenase family.</text>
</comment>
<evidence type="ECO:0000256" key="1">
    <source>
        <dbReference type="ARBA" id="ARBA00007317"/>
    </source>
</evidence>
<feature type="compositionally biased region" description="Low complexity" evidence="4">
    <location>
        <begin position="151"/>
        <end position="170"/>
    </location>
</feature>
<gene>
    <name evidence="6" type="ORF">WJX73_006301</name>
</gene>
<dbReference type="PROSITE" id="PS50968">
    <property type="entry name" value="BIOTINYL_LIPOYL"/>
    <property type="match status" value="1"/>
</dbReference>